<evidence type="ECO:0000256" key="1">
    <source>
        <dbReference type="ARBA" id="ARBA00004141"/>
    </source>
</evidence>
<dbReference type="OrthoDB" id="9777044at2"/>
<dbReference type="GO" id="GO:0009977">
    <property type="term" value="F:proton motive force dependent protein transmembrane transporter activity"/>
    <property type="evidence" value="ECO:0007669"/>
    <property type="project" value="TreeGrafter"/>
</dbReference>
<feature type="transmembrane region" description="Helical" evidence="5">
    <location>
        <begin position="150"/>
        <end position="171"/>
    </location>
</feature>
<dbReference type="AlphaFoldDB" id="A0A378I6C8"/>
<dbReference type="STRING" id="28083.Lbir_2237"/>
<keyword evidence="2 5" id="KW-0812">Transmembrane</keyword>
<dbReference type="Proteomes" id="UP000054735">
    <property type="component" value="Unassembled WGS sequence"/>
</dbReference>
<dbReference type="PRINTS" id="PR01840">
    <property type="entry name" value="TATCFAMILY"/>
</dbReference>
<dbReference type="NCBIfam" id="TIGR00945">
    <property type="entry name" value="tatC"/>
    <property type="match status" value="1"/>
</dbReference>
<keyword evidence="5" id="KW-0813">Transport</keyword>
<reference evidence="6 8" key="1">
    <citation type="submission" date="2015-11" db="EMBL/GenBank/DDBJ databases">
        <title>Genomic analysis of 38 Legionella species identifies large and diverse effector repertoires.</title>
        <authorList>
            <person name="Burstein D."/>
            <person name="Amaro F."/>
            <person name="Zusman T."/>
            <person name="Lifshitz Z."/>
            <person name="Cohen O."/>
            <person name="Gilbert J.A."/>
            <person name="Pupko T."/>
            <person name="Shuman H.A."/>
            <person name="Segal G."/>
        </authorList>
    </citation>
    <scope>NUCLEOTIDE SEQUENCE [LARGE SCALE GENOMIC DNA]</scope>
    <source>
        <strain evidence="6 8">CDC#1407-AL-14</strain>
    </source>
</reference>
<dbReference type="GO" id="GO:0043953">
    <property type="term" value="P:protein transport by the Tat complex"/>
    <property type="evidence" value="ECO:0007669"/>
    <property type="project" value="UniProtKB-UniRule"/>
</dbReference>
<keyword evidence="5" id="KW-1003">Cell membrane</keyword>
<evidence type="ECO:0000313" key="8">
    <source>
        <dbReference type="Proteomes" id="UP000054735"/>
    </source>
</evidence>
<evidence type="ECO:0000313" key="6">
    <source>
        <dbReference type="EMBL" id="KTC68704.1"/>
    </source>
</evidence>
<organism evidence="7 9">
    <name type="scientific">Legionella birminghamensis</name>
    <dbReference type="NCBI Taxonomy" id="28083"/>
    <lineage>
        <taxon>Bacteria</taxon>
        <taxon>Pseudomonadati</taxon>
        <taxon>Pseudomonadota</taxon>
        <taxon>Gammaproteobacteria</taxon>
        <taxon>Legionellales</taxon>
        <taxon>Legionellaceae</taxon>
        <taxon>Legionella</taxon>
    </lineage>
</organism>
<dbReference type="Pfam" id="PF00902">
    <property type="entry name" value="TatC"/>
    <property type="match status" value="1"/>
</dbReference>
<feature type="transmembrane region" description="Helical" evidence="5">
    <location>
        <begin position="71"/>
        <end position="93"/>
    </location>
</feature>
<comment type="subcellular location">
    <subcellularLocation>
        <location evidence="5">Cell membrane</location>
        <topology evidence="5">Multi-pass membrane protein</topology>
    </subcellularLocation>
    <subcellularLocation>
        <location evidence="1">Membrane</location>
        <topology evidence="1">Multi-pass membrane protein</topology>
    </subcellularLocation>
</comment>
<dbReference type="GO" id="GO:0065002">
    <property type="term" value="P:intracellular protein transmembrane transport"/>
    <property type="evidence" value="ECO:0007669"/>
    <property type="project" value="TreeGrafter"/>
</dbReference>
<evidence type="ECO:0000313" key="7">
    <source>
        <dbReference type="EMBL" id="STX30310.1"/>
    </source>
</evidence>
<protein>
    <recommendedName>
        <fullName evidence="5">Sec-independent protein translocase protein TatC</fullName>
    </recommendedName>
</protein>
<feature type="transmembrane region" description="Helical" evidence="5">
    <location>
        <begin position="12"/>
        <end position="29"/>
    </location>
</feature>
<keyword evidence="8" id="KW-1185">Reference proteome</keyword>
<evidence type="ECO:0000256" key="2">
    <source>
        <dbReference type="ARBA" id="ARBA00022692"/>
    </source>
</evidence>
<gene>
    <name evidence="5 7" type="primary">tatC</name>
    <name evidence="6" type="ORF">Lbir_2237</name>
    <name evidence="7" type="ORF">NCTC12437_00063</name>
</gene>
<accession>A0A378I6C8</accession>
<dbReference type="PANTHER" id="PTHR30371:SF0">
    <property type="entry name" value="SEC-INDEPENDENT PROTEIN TRANSLOCASE PROTEIN TATC, CHLOROPLASTIC-RELATED"/>
    <property type="match status" value="1"/>
</dbReference>
<comment type="similarity">
    <text evidence="5">Belongs to the TatC family.</text>
</comment>
<dbReference type="RefSeq" id="WP_058524250.1">
    <property type="nucleotide sequence ID" value="NZ_CAAAHV010000015.1"/>
</dbReference>
<dbReference type="GO" id="GO:0033281">
    <property type="term" value="C:TAT protein transport complex"/>
    <property type="evidence" value="ECO:0007669"/>
    <property type="project" value="UniProtKB-UniRule"/>
</dbReference>
<proteinExistence type="inferred from homology"/>
<evidence type="ECO:0000256" key="3">
    <source>
        <dbReference type="ARBA" id="ARBA00022989"/>
    </source>
</evidence>
<dbReference type="HAMAP" id="MF_00902">
    <property type="entry name" value="TatC"/>
    <property type="match status" value="1"/>
</dbReference>
<keyword evidence="4 5" id="KW-0472">Membrane</keyword>
<dbReference type="InterPro" id="IPR002033">
    <property type="entry name" value="TatC"/>
</dbReference>
<dbReference type="Proteomes" id="UP000255066">
    <property type="component" value="Unassembled WGS sequence"/>
</dbReference>
<dbReference type="PANTHER" id="PTHR30371">
    <property type="entry name" value="SEC-INDEPENDENT PROTEIN TRANSLOCASE PROTEIN TATC"/>
    <property type="match status" value="1"/>
</dbReference>
<keyword evidence="3 5" id="KW-1133">Transmembrane helix</keyword>
<feature type="transmembrane region" description="Helical" evidence="5">
    <location>
        <begin position="105"/>
        <end position="130"/>
    </location>
</feature>
<name>A0A378I6C8_9GAMM</name>
<sequence length="246" mass="28231">MLEQLIELRRRMIRVLIFFALLFGSYFYFAKDLFHWVVSPLINALPAAQGSLIATQVTAPVLTPIALASNLALLSVTPFFLFQLWCFIAPGLYRNEREKIKAAIISSLSLFMLGVLFCFYIVLPFMFQFFIQAVPEGVKMMPDISNALDFITRMLIIFGICFQVPLICLVLVQLEWIEIKHLILVRPYIIVLAFTVGMLLTPPDVLSQILLAVPLCLLYELGIVLCRWRNPRRPQKTKPLERETLH</sequence>
<evidence type="ECO:0000256" key="5">
    <source>
        <dbReference type="HAMAP-Rule" id="MF_00902"/>
    </source>
</evidence>
<feature type="transmembrane region" description="Helical" evidence="5">
    <location>
        <begin position="183"/>
        <end position="200"/>
    </location>
</feature>
<evidence type="ECO:0000313" key="9">
    <source>
        <dbReference type="Proteomes" id="UP000255066"/>
    </source>
</evidence>
<keyword evidence="5" id="KW-0653">Protein transport</keyword>
<comment type="function">
    <text evidence="5">Part of the twin-arginine translocation (Tat) system that transports large folded proteins containing a characteristic twin-arginine motif in their signal peptide across membranes. Together with TatB, TatC is part of a receptor directly interacting with Tat signal peptides.</text>
</comment>
<dbReference type="EMBL" id="UGNW01000001">
    <property type="protein sequence ID" value="STX30310.1"/>
    <property type="molecule type" value="Genomic_DNA"/>
</dbReference>
<reference evidence="7 9" key="2">
    <citation type="submission" date="2018-06" db="EMBL/GenBank/DDBJ databases">
        <authorList>
            <consortium name="Pathogen Informatics"/>
            <person name="Doyle S."/>
        </authorList>
    </citation>
    <scope>NUCLEOTIDE SEQUENCE [LARGE SCALE GENOMIC DNA]</scope>
    <source>
        <strain evidence="7 9">NCTC12437</strain>
    </source>
</reference>
<dbReference type="EMBL" id="LNXT01000044">
    <property type="protein sequence ID" value="KTC68704.1"/>
    <property type="molecule type" value="Genomic_DNA"/>
</dbReference>
<comment type="subunit">
    <text evidence="5">The Tat system comprises two distinct complexes: a TatABC complex, containing multiple copies of TatA, TatB and TatC subunits, and a separate TatA complex, containing only TatA subunits. Substrates initially bind to the TatABC complex, which probably triggers association of the separate TatA complex to form the active translocon.</text>
</comment>
<feature type="transmembrane region" description="Helical" evidence="5">
    <location>
        <begin position="206"/>
        <end position="228"/>
    </location>
</feature>
<keyword evidence="5" id="KW-0811">Translocation</keyword>
<evidence type="ECO:0000256" key="4">
    <source>
        <dbReference type="ARBA" id="ARBA00023136"/>
    </source>
</evidence>